<dbReference type="Gene3D" id="3.40.50.12370">
    <property type="match status" value="1"/>
</dbReference>
<name>A0A2A5CC46_9GAMM</name>
<accession>A0A2A5CC46</accession>
<comment type="caution">
    <text evidence="1">The sequence shown here is derived from an EMBL/GenBank/DDBJ whole genome shotgun (WGS) entry which is preliminary data.</text>
</comment>
<gene>
    <name evidence="1" type="ORF">COA71_10020</name>
</gene>
<evidence type="ECO:0000313" key="1">
    <source>
        <dbReference type="EMBL" id="PCJ40926.1"/>
    </source>
</evidence>
<protein>
    <recommendedName>
        <fullName evidence="3">Universal stress protein</fullName>
    </recommendedName>
</protein>
<proteinExistence type="predicted"/>
<evidence type="ECO:0008006" key="3">
    <source>
        <dbReference type="Google" id="ProtNLM"/>
    </source>
</evidence>
<organism evidence="1 2">
    <name type="scientific">SAR86 cluster bacterium</name>
    <dbReference type="NCBI Taxonomy" id="2030880"/>
    <lineage>
        <taxon>Bacteria</taxon>
        <taxon>Pseudomonadati</taxon>
        <taxon>Pseudomonadota</taxon>
        <taxon>Gammaproteobacteria</taxon>
        <taxon>SAR86 cluster</taxon>
    </lineage>
</organism>
<reference evidence="2" key="1">
    <citation type="submission" date="2017-08" db="EMBL/GenBank/DDBJ databases">
        <title>A dynamic microbial community with high functional redundancy inhabits the cold, oxic subseafloor aquifer.</title>
        <authorList>
            <person name="Tully B.J."/>
            <person name="Wheat C.G."/>
            <person name="Glazer B.T."/>
            <person name="Huber J.A."/>
        </authorList>
    </citation>
    <scope>NUCLEOTIDE SEQUENCE [LARGE SCALE GENOMIC DNA]</scope>
</reference>
<dbReference type="EMBL" id="NVWI01000007">
    <property type="protein sequence ID" value="PCJ40926.1"/>
    <property type="molecule type" value="Genomic_DNA"/>
</dbReference>
<dbReference type="AlphaFoldDB" id="A0A2A5CC46"/>
<dbReference type="Proteomes" id="UP000228987">
    <property type="component" value="Unassembled WGS sequence"/>
</dbReference>
<evidence type="ECO:0000313" key="2">
    <source>
        <dbReference type="Proteomes" id="UP000228987"/>
    </source>
</evidence>
<sequence length="159" mass="18576">MKFEDSLHKETILVLIEPSRKTHVALNRAIIRSRLKKIKPRLHLCISISESYTAFEQKHSRSGQQDKALEMITQFVEKEGLEYICEYCDLNQKYESVLNCAERIKPDMLMLPDYEESLRISKGRHLNWGSSKQSHWPVMILGPSTCSYSEFGFEFNQAF</sequence>